<dbReference type="SUPFAM" id="SSF82866">
    <property type="entry name" value="Multidrug efflux transporter AcrB transmembrane domain"/>
    <property type="match status" value="2"/>
</dbReference>
<dbReference type="Proteomes" id="UP000746503">
    <property type="component" value="Unassembled WGS sequence"/>
</dbReference>
<feature type="transmembrane region" description="Helical" evidence="7">
    <location>
        <begin position="652"/>
        <end position="673"/>
    </location>
</feature>
<gene>
    <name evidence="9" type="ORF">HCJ92_21265</name>
</gene>
<evidence type="ECO:0000256" key="6">
    <source>
        <dbReference type="SAM" id="MobiDB-lite"/>
    </source>
</evidence>
<comment type="caution">
    <text evidence="9">The sequence shown here is derived from an EMBL/GenBank/DDBJ whole genome shotgun (WGS) entry which is preliminary data.</text>
</comment>
<evidence type="ECO:0000313" key="9">
    <source>
        <dbReference type="EMBL" id="NJP68751.1"/>
    </source>
</evidence>
<dbReference type="InterPro" id="IPR050545">
    <property type="entry name" value="Mycobact_MmpL"/>
</dbReference>
<keyword evidence="10" id="KW-1185">Reference proteome</keyword>
<feature type="transmembrane region" description="Helical" evidence="7">
    <location>
        <begin position="294"/>
        <end position="316"/>
    </location>
</feature>
<name>A0ABX1AT26_9ACTN</name>
<evidence type="ECO:0000256" key="4">
    <source>
        <dbReference type="ARBA" id="ARBA00022989"/>
    </source>
</evidence>
<feature type="transmembrane region" description="Helical" evidence="7">
    <location>
        <begin position="173"/>
        <end position="190"/>
    </location>
</feature>
<organism evidence="9 10">
    <name type="scientific">Streptomyces spiramenti</name>
    <dbReference type="NCBI Taxonomy" id="2720606"/>
    <lineage>
        <taxon>Bacteria</taxon>
        <taxon>Bacillati</taxon>
        <taxon>Actinomycetota</taxon>
        <taxon>Actinomycetes</taxon>
        <taxon>Kitasatosporales</taxon>
        <taxon>Streptomycetaceae</taxon>
        <taxon>Streptomyces</taxon>
    </lineage>
</organism>
<reference evidence="9 10" key="1">
    <citation type="submission" date="2020-03" db="EMBL/GenBank/DDBJ databases">
        <title>Draft genome of Streptomyces sp. ventii, isolated from the Axial Seamount in the Pacific Ocean, and resequencing of the two type strains Streptomyces lonarensis strain NCL 716 and Streptomyces bohaiensis strain 11A07.</title>
        <authorList>
            <person name="Loughran R.M."/>
            <person name="Pfannmuller K.M."/>
            <person name="Wasson B.J."/>
            <person name="Deadmond M.C."/>
            <person name="Paddock B.E."/>
            <person name="Koyack M.J."/>
            <person name="Gallegos D.A."/>
            <person name="Mitchell E.A."/>
            <person name="Ushijima B."/>
            <person name="Saw J.H."/>
            <person name="Mcphail K.L."/>
            <person name="Videau P."/>
        </authorList>
    </citation>
    <scope>NUCLEOTIDE SEQUENCE [LARGE SCALE GENOMIC DNA]</scope>
    <source>
        <strain evidence="10">5675061</strain>
    </source>
</reference>
<feature type="transmembrane region" description="Helical" evidence="7">
    <location>
        <begin position="613"/>
        <end position="631"/>
    </location>
</feature>
<feature type="transmembrane region" description="Helical" evidence="7">
    <location>
        <begin position="579"/>
        <end position="601"/>
    </location>
</feature>
<evidence type="ECO:0000256" key="7">
    <source>
        <dbReference type="SAM" id="Phobius"/>
    </source>
</evidence>
<dbReference type="Pfam" id="PF03176">
    <property type="entry name" value="MMPL"/>
    <property type="match status" value="2"/>
</dbReference>
<dbReference type="RefSeq" id="WP_167935233.1">
    <property type="nucleotide sequence ID" value="NZ_JAAVJB010000270.1"/>
</dbReference>
<keyword evidence="3 7" id="KW-0812">Transmembrane</keyword>
<dbReference type="EMBL" id="JAAVJB010000270">
    <property type="protein sequence ID" value="NJP68751.1"/>
    <property type="molecule type" value="Genomic_DNA"/>
</dbReference>
<feature type="compositionally biased region" description="Basic and acidic residues" evidence="6">
    <location>
        <begin position="754"/>
        <end position="763"/>
    </location>
</feature>
<evidence type="ECO:0000256" key="3">
    <source>
        <dbReference type="ARBA" id="ARBA00022692"/>
    </source>
</evidence>
<keyword evidence="2" id="KW-1003">Cell membrane</keyword>
<dbReference type="PANTHER" id="PTHR33406:SF13">
    <property type="entry name" value="MEMBRANE PROTEIN YDFJ"/>
    <property type="match status" value="1"/>
</dbReference>
<feature type="transmembrane region" description="Helical" evidence="7">
    <location>
        <begin position="553"/>
        <end position="572"/>
    </location>
</feature>
<evidence type="ECO:0000256" key="2">
    <source>
        <dbReference type="ARBA" id="ARBA00022475"/>
    </source>
</evidence>
<evidence type="ECO:0000256" key="1">
    <source>
        <dbReference type="ARBA" id="ARBA00004651"/>
    </source>
</evidence>
<dbReference type="PANTHER" id="PTHR33406">
    <property type="entry name" value="MEMBRANE PROTEIN MJ1562-RELATED"/>
    <property type="match status" value="1"/>
</dbReference>
<dbReference type="Gene3D" id="1.20.1640.10">
    <property type="entry name" value="Multidrug efflux transporter AcrB transmembrane domain"/>
    <property type="match status" value="2"/>
</dbReference>
<evidence type="ECO:0000313" key="10">
    <source>
        <dbReference type="Proteomes" id="UP000746503"/>
    </source>
</evidence>
<feature type="region of interest" description="Disordered" evidence="6">
    <location>
        <begin position="722"/>
        <end position="763"/>
    </location>
</feature>
<proteinExistence type="predicted"/>
<evidence type="ECO:0000256" key="5">
    <source>
        <dbReference type="ARBA" id="ARBA00023136"/>
    </source>
</evidence>
<keyword evidence="5 7" id="KW-0472">Membrane</keyword>
<keyword evidence="4 7" id="KW-1133">Transmembrane helix</keyword>
<feature type="transmembrane region" description="Helical" evidence="7">
    <location>
        <begin position="685"/>
        <end position="711"/>
    </location>
</feature>
<feature type="transmembrane region" description="Helical" evidence="7">
    <location>
        <begin position="265"/>
        <end position="288"/>
    </location>
</feature>
<evidence type="ECO:0000259" key="8">
    <source>
        <dbReference type="PROSITE" id="PS50156"/>
    </source>
</evidence>
<comment type="subcellular location">
    <subcellularLocation>
        <location evidence="1">Cell membrane</location>
        <topology evidence="1">Multi-pass membrane protein</topology>
    </subcellularLocation>
</comment>
<accession>A0ABX1AT26</accession>
<sequence>MNRLSRLAAARPRTVIAAWLLVLVAALPFGLQLGDALKAGGFSDPRGESAQAQQTLERAFDEAANALLVVLHDPGGDVTGAVATAREAADRDGVSAITDHRDEPAWLSQDSRTTFLVVGFTSDNTTVQNLVPALTEDVRAAVGENAEVHVTGAPALDYALNIHSKDDATRAELIAFPVLFVVLLLVFRSVAAMAVPLVMAGVTLGITQAIGYGFTRLTDVNSLFVNIVTMVGLAVAVDYSLFVVKRFREELATGRPVPEALDRSMRTAGHSVLFGGLAVVVALAALFIPRAMSFTSIALGGTAVTVVAVLMALSLLPAVLTLLGHRIGWGAVPLDRVTARLRPHSRRGASAPRAGRLPVAARRPAVVLAALTAGFALLAFPATQLTLHVPAASADILPEGDSARTGAELVADEIGSRDVFPVTAVLSAPAENAGQLLQAVAEFADRAAAADHVDEVRAVTGLGIADSDLPSVLDGTADSPAPEVTDALWATDGDRVVSRVAVLTDADPDSAAAHHLVEELREPLGSSAEGVQIQLAGATATGADFDRLVLDSAPMVVIWVAALSLLILSIAFRTLLLPVLALVFNLMVVAASLGVLALISTDAENTVNSVTPLVLFAVMFGLSMDYMVIMFSRMREMYADGATHRDAVLGGLARTAGMINGAAAIMIAVFISFTSAEISIVRELGISLAVAVLLDAVVVRRLVMPAALLLIGERTWGAARRGDAVAPRPGDGDGPTDRITTQAAAGEPLPGEDTDAHDRALVR</sequence>
<dbReference type="InterPro" id="IPR004869">
    <property type="entry name" value="MMPL_dom"/>
</dbReference>
<feature type="domain" description="SSD" evidence="8">
    <location>
        <begin position="189"/>
        <end position="322"/>
    </location>
</feature>
<protein>
    <submittedName>
        <fullName evidence="9">MMPL family transporter</fullName>
    </submittedName>
</protein>
<feature type="transmembrane region" description="Helical" evidence="7">
    <location>
        <begin position="365"/>
        <end position="383"/>
    </location>
</feature>
<dbReference type="InterPro" id="IPR000731">
    <property type="entry name" value="SSD"/>
</dbReference>
<dbReference type="PROSITE" id="PS50156">
    <property type="entry name" value="SSD"/>
    <property type="match status" value="1"/>
</dbReference>
<feature type="transmembrane region" description="Helical" evidence="7">
    <location>
        <begin position="223"/>
        <end position="244"/>
    </location>
</feature>